<dbReference type="EMBL" id="PTQR01000106">
    <property type="protein sequence ID" value="TKX19891.1"/>
    <property type="molecule type" value="Genomic_DNA"/>
</dbReference>
<dbReference type="Proteomes" id="UP000308133">
    <property type="component" value="Unassembled WGS sequence"/>
</dbReference>
<evidence type="ECO:0000256" key="1">
    <source>
        <dbReference type="SAM" id="MobiDB-lite"/>
    </source>
</evidence>
<evidence type="ECO:0000313" key="2">
    <source>
        <dbReference type="EMBL" id="TKX19891.1"/>
    </source>
</evidence>
<protein>
    <submittedName>
        <fullName evidence="2">Uncharacterized protein</fullName>
    </submittedName>
</protein>
<feature type="region of interest" description="Disordered" evidence="1">
    <location>
        <begin position="149"/>
        <end position="192"/>
    </location>
</feature>
<proteinExistence type="predicted"/>
<comment type="caution">
    <text evidence="2">The sequence shown here is derived from an EMBL/GenBank/DDBJ whole genome shotgun (WGS) entry which is preliminary data.</text>
</comment>
<feature type="compositionally biased region" description="Gly residues" evidence="1">
    <location>
        <begin position="180"/>
        <end position="190"/>
    </location>
</feature>
<sequence>MDAGEDLRSIAQRLATPSQVPLPPELEFELLTPPPPRGSWVEEAEEAPARSLSGHGSHWIGELAPLNTPIWSRPTSARDPMVPPPPPLITSVLLASLNGDIQIMEPDFDEASVLSSVPSMVDSALSVSVHSDDIQLVRSRITINFLGPAQPVEVEESEEAGDQEGPEEPVELEEAEGAELVGGGPLGGRRLGTAGERRIGEWVARVADRADLVPMDELSETGSVVDNASEEAESQENVSAGLAGGSEVPALEAEDLEVRDEQLSRGRRPRRSPGSVWWKGRGVDRDPNRTPEK</sequence>
<dbReference type="AlphaFoldDB" id="A0A4U7ATJ9"/>
<gene>
    <name evidence="2" type="ORF">C1H76_8089</name>
</gene>
<feature type="region of interest" description="Disordered" evidence="1">
    <location>
        <begin position="210"/>
        <end position="293"/>
    </location>
</feature>
<feature type="region of interest" description="Disordered" evidence="1">
    <location>
        <begin position="1"/>
        <end position="47"/>
    </location>
</feature>
<evidence type="ECO:0000313" key="3">
    <source>
        <dbReference type="Proteomes" id="UP000308133"/>
    </source>
</evidence>
<accession>A0A4U7ATJ9</accession>
<feature type="compositionally biased region" description="Basic and acidic residues" evidence="1">
    <location>
        <begin position="281"/>
        <end position="293"/>
    </location>
</feature>
<organism evidence="2 3">
    <name type="scientific">Elsinoe australis</name>
    <dbReference type="NCBI Taxonomy" id="40998"/>
    <lineage>
        <taxon>Eukaryota</taxon>
        <taxon>Fungi</taxon>
        <taxon>Dikarya</taxon>
        <taxon>Ascomycota</taxon>
        <taxon>Pezizomycotina</taxon>
        <taxon>Dothideomycetes</taxon>
        <taxon>Dothideomycetidae</taxon>
        <taxon>Myriangiales</taxon>
        <taxon>Elsinoaceae</taxon>
        <taxon>Elsinoe</taxon>
    </lineage>
</organism>
<reference evidence="2 3" key="1">
    <citation type="submission" date="2018-02" db="EMBL/GenBank/DDBJ databases">
        <title>Draft genome sequences of Elsinoe sp., causing black scab on jojoba.</title>
        <authorList>
            <person name="Stodart B."/>
            <person name="Jeffress S."/>
            <person name="Ash G."/>
            <person name="Arun Chinnappa K."/>
        </authorList>
    </citation>
    <scope>NUCLEOTIDE SEQUENCE [LARGE SCALE GENOMIC DNA]</scope>
    <source>
        <strain evidence="2 3">Hillstone_2</strain>
    </source>
</reference>
<name>A0A4U7ATJ9_9PEZI</name>
<feature type="compositionally biased region" description="Acidic residues" evidence="1">
    <location>
        <begin position="153"/>
        <end position="177"/>
    </location>
</feature>